<evidence type="ECO:0000256" key="1">
    <source>
        <dbReference type="SAM" id="MobiDB-lite"/>
    </source>
</evidence>
<dbReference type="Pfam" id="PF13699">
    <property type="entry name" value="eCIS_core"/>
    <property type="match status" value="1"/>
</dbReference>
<dbReference type="EMBL" id="FRBK01000036">
    <property type="protein sequence ID" value="SHN32317.1"/>
    <property type="molecule type" value="Genomic_DNA"/>
</dbReference>
<gene>
    <name evidence="3" type="ORF">SAMN05216268_1363</name>
</gene>
<feature type="compositionally biased region" description="Basic and acidic residues" evidence="1">
    <location>
        <begin position="504"/>
        <end position="514"/>
    </location>
</feature>
<evidence type="ECO:0000313" key="4">
    <source>
        <dbReference type="Proteomes" id="UP000184388"/>
    </source>
</evidence>
<dbReference type="RefSeq" id="WP_350309875.1">
    <property type="nucleotide sequence ID" value="NZ_FRBK01000036.1"/>
</dbReference>
<sequence length="524" mass="54138">MMSGRVGPVRAGRVRAERGTVAGLPGAGGRAGRVCVLQRWAGNAALARLVSGPGVGGDAGSVVRRVLCGSGRPLPQEVRRDMEGRMGADFSRVRVHTGAEAHAAAGAVQAHAFTSGEHVAFANGRFAPATGSGRRLLAHELAHTVQQASGEVAGAPGPQGLRVSDPQDHFERAADRLAQQALSGGTRPAAAQAAVPQAAGPATSAADGCPVSGGPSVQRVASQAPLSESAPPRYRQVRPSGAGERPANLRALDRAARVAHGGAYGGKGVASPHVASAVSAEGRLALAGNTGKRKVTKKQQEEADQRLAAVRQGGTAQGAAADSNPGERRRAKDVRKLRALESGDYATRHGNTEQLTQIAGALRQEPQWSNVAVGGKRPEAEHGEMTLLGQQIATWPTTGRPAGAAPKVVQVGGVKKACAGCQWVYDGVNATIGRERGYRVEASGTHGQPYPGWRMPDWVAAEPALRDAVIARAEAEGWSFALQDVPGSGGGTARAYVLVKEDFRPGEGVEHDPAESESDWEEAD</sequence>
<evidence type="ECO:0000259" key="2">
    <source>
        <dbReference type="Pfam" id="PF13699"/>
    </source>
</evidence>
<feature type="region of interest" description="Disordered" evidence="1">
    <location>
        <begin position="181"/>
        <end position="247"/>
    </location>
</feature>
<accession>A0A9X8N998</accession>
<protein>
    <recommendedName>
        <fullName evidence="2">eCIS core domain-containing protein</fullName>
    </recommendedName>
</protein>
<dbReference type="Proteomes" id="UP000184388">
    <property type="component" value="Unassembled WGS sequence"/>
</dbReference>
<proteinExistence type="predicted"/>
<feature type="region of interest" description="Disordered" evidence="1">
    <location>
        <begin position="310"/>
        <end position="333"/>
    </location>
</feature>
<organism evidence="3 4">
    <name type="scientific">Streptomyces yunnanensis</name>
    <dbReference type="NCBI Taxonomy" id="156453"/>
    <lineage>
        <taxon>Bacteria</taxon>
        <taxon>Bacillati</taxon>
        <taxon>Actinomycetota</taxon>
        <taxon>Actinomycetes</taxon>
        <taxon>Kitasatosporales</taxon>
        <taxon>Streptomycetaceae</taxon>
        <taxon>Streptomyces</taxon>
    </lineage>
</organism>
<reference evidence="4" key="1">
    <citation type="submission" date="2016-11" db="EMBL/GenBank/DDBJ databases">
        <authorList>
            <person name="Jaros S."/>
            <person name="Januszkiewicz K."/>
            <person name="Wedrychowicz H."/>
        </authorList>
    </citation>
    <scope>NUCLEOTIDE SEQUENCE [LARGE SCALE GENOMIC DNA]</scope>
    <source>
        <strain evidence="4">CGMCC 4.3555</strain>
    </source>
</reference>
<evidence type="ECO:0000313" key="3">
    <source>
        <dbReference type="EMBL" id="SHN32317.1"/>
    </source>
</evidence>
<dbReference type="InterPro" id="IPR025295">
    <property type="entry name" value="eCIS_core_dom"/>
</dbReference>
<feature type="domain" description="eCIS core" evidence="2">
    <location>
        <begin position="73"/>
        <end position="150"/>
    </location>
</feature>
<feature type="compositionally biased region" description="Acidic residues" evidence="1">
    <location>
        <begin position="515"/>
        <end position="524"/>
    </location>
</feature>
<name>A0A9X8N998_9ACTN</name>
<comment type="caution">
    <text evidence="3">The sequence shown here is derived from an EMBL/GenBank/DDBJ whole genome shotgun (WGS) entry which is preliminary data.</text>
</comment>
<dbReference type="AlphaFoldDB" id="A0A9X8N998"/>
<feature type="compositionally biased region" description="Low complexity" evidence="1">
    <location>
        <begin position="183"/>
        <end position="206"/>
    </location>
</feature>
<feature type="region of interest" description="Disordered" evidence="1">
    <location>
        <begin position="504"/>
        <end position="524"/>
    </location>
</feature>